<sequence length="43" mass="4622">MTSNTLNQPIAVFDAGVGSYVVFWTPSKMSLPTLVKAPPEVDL</sequence>
<proteinExistence type="predicted"/>
<protein>
    <submittedName>
        <fullName evidence="1">Uncharacterized protein</fullName>
    </submittedName>
</protein>
<gene>
    <name evidence="1" type="ORF">ACFO0U_09210</name>
</gene>
<accession>A0ABV9D1Q1</accession>
<evidence type="ECO:0000313" key="2">
    <source>
        <dbReference type="Proteomes" id="UP001596030"/>
    </source>
</evidence>
<organism evidence="1 2">
    <name type="scientific">Chromohalobacter sarecensis</name>
    <dbReference type="NCBI Taxonomy" id="245294"/>
    <lineage>
        <taxon>Bacteria</taxon>
        <taxon>Pseudomonadati</taxon>
        <taxon>Pseudomonadota</taxon>
        <taxon>Gammaproteobacteria</taxon>
        <taxon>Oceanospirillales</taxon>
        <taxon>Halomonadaceae</taxon>
        <taxon>Chromohalobacter</taxon>
    </lineage>
</organism>
<dbReference type="EMBL" id="JBHSEU010000016">
    <property type="protein sequence ID" value="MFC4538948.1"/>
    <property type="molecule type" value="Genomic_DNA"/>
</dbReference>
<name>A0ABV9D1Q1_9GAMM</name>
<dbReference type="RefSeq" id="WP_281504673.1">
    <property type="nucleotide sequence ID" value="NZ_JAKGAN010000016.1"/>
</dbReference>
<keyword evidence="2" id="KW-1185">Reference proteome</keyword>
<evidence type="ECO:0000313" key="1">
    <source>
        <dbReference type="EMBL" id="MFC4538948.1"/>
    </source>
</evidence>
<reference evidence="2" key="1">
    <citation type="journal article" date="2019" name="Int. J. Syst. Evol. Microbiol.">
        <title>The Global Catalogue of Microorganisms (GCM) 10K type strain sequencing project: providing services to taxonomists for standard genome sequencing and annotation.</title>
        <authorList>
            <consortium name="The Broad Institute Genomics Platform"/>
            <consortium name="The Broad Institute Genome Sequencing Center for Infectious Disease"/>
            <person name="Wu L."/>
            <person name="Ma J."/>
        </authorList>
    </citation>
    <scope>NUCLEOTIDE SEQUENCE [LARGE SCALE GENOMIC DNA]</scope>
    <source>
        <strain evidence="2">CGMCC 1.12121</strain>
    </source>
</reference>
<comment type="caution">
    <text evidence="1">The sequence shown here is derived from an EMBL/GenBank/DDBJ whole genome shotgun (WGS) entry which is preliminary data.</text>
</comment>
<dbReference type="Proteomes" id="UP001596030">
    <property type="component" value="Unassembled WGS sequence"/>
</dbReference>